<name>C5C5E4_BEUC1</name>
<dbReference type="PANTHER" id="PTHR30055">
    <property type="entry name" value="HTH-TYPE TRANSCRIPTIONAL REGULATOR RUTR"/>
    <property type="match status" value="1"/>
</dbReference>
<evidence type="ECO:0000256" key="3">
    <source>
        <dbReference type="ARBA" id="ARBA00023125"/>
    </source>
</evidence>
<dbReference type="Gene3D" id="1.10.357.10">
    <property type="entry name" value="Tetracycline Repressor, domain 2"/>
    <property type="match status" value="1"/>
</dbReference>
<evidence type="ECO:0000256" key="1">
    <source>
        <dbReference type="ARBA" id="ARBA00022491"/>
    </source>
</evidence>
<dbReference type="RefSeq" id="WP_015884521.1">
    <property type="nucleotide sequence ID" value="NC_012669.1"/>
</dbReference>
<dbReference type="PANTHER" id="PTHR30055:SF234">
    <property type="entry name" value="HTH-TYPE TRANSCRIPTIONAL REGULATOR BETI"/>
    <property type="match status" value="1"/>
</dbReference>
<evidence type="ECO:0000256" key="5">
    <source>
        <dbReference type="PROSITE-ProRule" id="PRU00335"/>
    </source>
</evidence>
<sequence length="222" mass="24092">MTRDGDGAAGSTHGGAPDDGVQRQRTRRRRKEILDVASTTFAERGFYNSSLAEIAAEVGITAAGILHHFKSKDQLLTALLHARDQLPVEEGGHGSELHGRQFLRHLVDTAERNSARPNVTQLYAVLSAESVTRDHPAQEWFRSRYSGLRAMVVEALAEARDVGELRDDADLEETATAIIAVMDGLQIQWLLSPDEVDMAAVTRRTIDALLASLAPGGAKTGE</sequence>
<dbReference type="Pfam" id="PF13977">
    <property type="entry name" value="TetR_C_6"/>
    <property type="match status" value="1"/>
</dbReference>
<proteinExistence type="predicted"/>
<dbReference type="EMBL" id="CP001618">
    <property type="protein sequence ID" value="ACQ82284.1"/>
    <property type="molecule type" value="Genomic_DNA"/>
</dbReference>
<feature type="domain" description="HTH tetR-type" evidence="7">
    <location>
        <begin position="27"/>
        <end position="87"/>
    </location>
</feature>
<evidence type="ECO:0000256" key="2">
    <source>
        <dbReference type="ARBA" id="ARBA00023015"/>
    </source>
</evidence>
<gene>
    <name evidence="8" type="ordered locus">Bcav_4043</name>
</gene>
<dbReference type="Proteomes" id="UP000007962">
    <property type="component" value="Chromosome"/>
</dbReference>
<dbReference type="SUPFAM" id="SSF46689">
    <property type="entry name" value="Homeodomain-like"/>
    <property type="match status" value="1"/>
</dbReference>
<dbReference type="SUPFAM" id="SSF48498">
    <property type="entry name" value="Tetracyclin repressor-like, C-terminal domain"/>
    <property type="match status" value="1"/>
</dbReference>
<keyword evidence="3 5" id="KW-0238">DNA-binding</keyword>
<dbReference type="InterPro" id="IPR036271">
    <property type="entry name" value="Tet_transcr_reg_TetR-rel_C_sf"/>
</dbReference>
<feature type="DNA-binding region" description="H-T-H motif" evidence="5">
    <location>
        <begin position="50"/>
        <end position="69"/>
    </location>
</feature>
<evidence type="ECO:0000256" key="4">
    <source>
        <dbReference type="ARBA" id="ARBA00023163"/>
    </source>
</evidence>
<keyword evidence="4" id="KW-0804">Transcription</keyword>
<organism evidence="8 9">
    <name type="scientific">Beutenbergia cavernae (strain ATCC BAA-8 / DSM 12333 / CCUG 43141 / JCM 11478 / NBRC 16432 / NCIMB 13614 / HKI 0122)</name>
    <dbReference type="NCBI Taxonomy" id="471853"/>
    <lineage>
        <taxon>Bacteria</taxon>
        <taxon>Bacillati</taxon>
        <taxon>Actinomycetota</taxon>
        <taxon>Actinomycetes</taxon>
        <taxon>Micrococcales</taxon>
        <taxon>Beutenbergiaceae</taxon>
        <taxon>Beutenbergia</taxon>
    </lineage>
</organism>
<dbReference type="PROSITE" id="PS50977">
    <property type="entry name" value="HTH_TETR_2"/>
    <property type="match status" value="1"/>
</dbReference>
<keyword evidence="1" id="KW-0678">Repressor</keyword>
<dbReference type="InterPro" id="IPR050109">
    <property type="entry name" value="HTH-type_TetR-like_transc_reg"/>
</dbReference>
<dbReference type="KEGG" id="bcv:Bcav_4043"/>
<accession>C5C5E4</accession>
<dbReference type="GO" id="GO:0003700">
    <property type="term" value="F:DNA-binding transcription factor activity"/>
    <property type="evidence" value="ECO:0007669"/>
    <property type="project" value="TreeGrafter"/>
</dbReference>
<evidence type="ECO:0000259" key="7">
    <source>
        <dbReference type="PROSITE" id="PS50977"/>
    </source>
</evidence>
<dbReference type="eggNOG" id="COG1309">
    <property type="taxonomic scope" value="Bacteria"/>
</dbReference>
<feature type="region of interest" description="Disordered" evidence="6">
    <location>
        <begin position="1"/>
        <end position="32"/>
    </location>
</feature>
<dbReference type="InterPro" id="IPR009057">
    <property type="entry name" value="Homeodomain-like_sf"/>
</dbReference>
<dbReference type="STRING" id="471853.Bcav_4043"/>
<keyword evidence="9" id="KW-1185">Reference proteome</keyword>
<evidence type="ECO:0000313" key="9">
    <source>
        <dbReference type="Proteomes" id="UP000007962"/>
    </source>
</evidence>
<dbReference type="PRINTS" id="PR00455">
    <property type="entry name" value="HTHTETR"/>
</dbReference>
<evidence type="ECO:0000256" key="6">
    <source>
        <dbReference type="SAM" id="MobiDB-lite"/>
    </source>
</evidence>
<dbReference type="GO" id="GO:0000976">
    <property type="term" value="F:transcription cis-regulatory region binding"/>
    <property type="evidence" value="ECO:0007669"/>
    <property type="project" value="TreeGrafter"/>
</dbReference>
<evidence type="ECO:0000313" key="8">
    <source>
        <dbReference type="EMBL" id="ACQ82284.1"/>
    </source>
</evidence>
<dbReference type="InterPro" id="IPR001647">
    <property type="entry name" value="HTH_TetR"/>
</dbReference>
<reference evidence="8 9" key="1">
    <citation type="journal article" date="2009" name="Stand. Genomic Sci.">
        <title>Complete genome sequence of Beutenbergia cavernae type strain (HKI 0122).</title>
        <authorList>
            <person name="Land M."/>
            <person name="Pukall R."/>
            <person name="Abt B."/>
            <person name="Goker M."/>
            <person name="Rohde M."/>
            <person name="Glavina Del Rio T."/>
            <person name="Tice H."/>
            <person name="Copeland A."/>
            <person name="Cheng J.F."/>
            <person name="Lucas S."/>
            <person name="Chen F."/>
            <person name="Nolan M."/>
            <person name="Bruce D."/>
            <person name="Goodwin L."/>
            <person name="Pitluck S."/>
            <person name="Ivanova N."/>
            <person name="Mavromatis K."/>
            <person name="Ovchinnikova G."/>
            <person name="Pati A."/>
            <person name="Chen A."/>
            <person name="Palaniappan K."/>
            <person name="Hauser L."/>
            <person name="Chang Y.J."/>
            <person name="Jefferies C.C."/>
            <person name="Saunders E."/>
            <person name="Brettin T."/>
            <person name="Detter J.C."/>
            <person name="Han C."/>
            <person name="Chain P."/>
            <person name="Bristow J."/>
            <person name="Eisen J.A."/>
            <person name="Markowitz V."/>
            <person name="Hugenholtz P."/>
            <person name="Kyrpides N.C."/>
            <person name="Klenk H.P."/>
            <person name="Lapidus A."/>
        </authorList>
    </citation>
    <scope>NUCLEOTIDE SEQUENCE [LARGE SCALE GENOMIC DNA]</scope>
    <source>
        <strain evidence="9">ATCC BAA-8 / DSM 12333 / NBRC 16432</strain>
    </source>
</reference>
<dbReference type="HOGENOM" id="CLU_069356_44_1_11"/>
<dbReference type="OrthoDB" id="7505659at2"/>
<protein>
    <submittedName>
        <fullName evidence="8">Transcriptional regulator, TetR family</fullName>
    </submittedName>
</protein>
<keyword evidence="2" id="KW-0805">Transcription regulation</keyword>
<dbReference type="InterPro" id="IPR039538">
    <property type="entry name" value="BetI_C"/>
</dbReference>
<dbReference type="AlphaFoldDB" id="C5C5E4"/>
<dbReference type="Pfam" id="PF00440">
    <property type="entry name" value="TetR_N"/>
    <property type="match status" value="1"/>
</dbReference>